<accession>A0A1M6ESN7</accession>
<sequence>MKTSWKLLLITMTIIVILVSGCQPKKGTEENEEAINVEETSEETGTEIDSVNKYICPLTGIGVENEDDIKYRPVAVMIDNEKSARPQSGIGEADIVYEMPVEGNITRYMAVYHHTPTEKIGPVRSARPYFIDKALEFDAIYVHCGGSPQALKDIKSLKVDAFDDLSGTPAYWRSKDRKMPHNLYTSTKLIREVAQKKNLERDSAPKYFKFSNEFLAPDGGNGQKVVINYDKNYKISYIYNNDERVYYRQINGDNMKDKESLKEIKATNIIIEKVGVKVLDKAGRLELSNIGKGRGYLLTGGKLVEIEWSKSSRNGKTTYNNLNGEEITLNKGNTWIQVVSNNTKIEFGE</sequence>
<evidence type="ECO:0000313" key="3">
    <source>
        <dbReference type="EMBL" id="SHI88534.1"/>
    </source>
</evidence>
<organism evidence="3 4">
    <name type="scientific">Lutispora thermophila DSM 19022</name>
    <dbReference type="NCBI Taxonomy" id="1122184"/>
    <lineage>
        <taxon>Bacteria</taxon>
        <taxon>Bacillati</taxon>
        <taxon>Bacillota</taxon>
        <taxon>Clostridia</taxon>
        <taxon>Lutisporales</taxon>
        <taxon>Lutisporaceae</taxon>
        <taxon>Lutispora</taxon>
    </lineage>
</organism>
<dbReference type="Gene3D" id="3.50.90.10">
    <property type="entry name" value="YerB-like"/>
    <property type="match status" value="1"/>
</dbReference>
<dbReference type="InterPro" id="IPR021416">
    <property type="entry name" value="DUF3048_N"/>
</dbReference>
<evidence type="ECO:0008006" key="5">
    <source>
        <dbReference type="Google" id="ProtNLM"/>
    </source>
</evidence>
<dbReference type="EMBL" id="FQZS01000010">
    <property type="protein sequence ID" value="SHI88534.1"/>
    <property type="molecule type" value="Genomic_DNA"/>
</dbReference>
<name>A0A1M6ESN7_9FIRM</name>
<keyword evidence="4" id="KW-1185">Reference proteome</keyword>
<dbReference type="OrthoDB" id="9779102at2"/>
<proteinExistence type="predicted"/>
<dbReference type="SUPFAM" id="SSF159774">
    <property type="entry name" value="YerB-like"/>
    <property type="match status" value="1"/>
</dbReference>
<dbReference type="InterPro" id="IPR035328">
    <property type="entry name" value="DUF3048_C"/>
</dbReference>
<dbReference type="Pfam" id="PF17479">
    <property type="entry name" value="DUF3048_C"/>
    <property type="match status" value="1"/>
</dbReference>
<feature type="domain" description="DUF3048" evidence="2">
    <location>
        <begin position="226"/>
        <end position="336"/>
    </location>
</feature>
<dbReference type="Proteomes" id="UP000184442">
    <property type="component" value="Unassembled WGS sequence"/>
</dbReference>
<evidence type="ECO:0000313" key="4">
    <source>
        <dbReference type="Proteomes" id="UP000184442"/>
    </source>
</evidence>
<gene>
    <name evidence="3" type="ORF">SAMN02745176_01678</name>
</gene>
<dbReference type="Pfam" id="PF11258">
    <property type="entry name" value="DUF3048"/>
    <property type="match status" value="1"/>
</dbReference>
<protein>
    <recommendedName>
        <fullName evidence="5">DUF3048 domain-containing protein</fullName>
    </recommendedName>
</protein>
<feature type="domain" description="DUF3048" evidence="1">
    <location>
        <begin position="58"/>
        <end position="199"/>
    </location>
</feature>
<evidence type="ECO:0000259" key="1">
    <source>
        <dbReference type="Pfam" id="PF11258"/>
    </source>
</evidence>
<reference evidence="3 4" key="1">
    <citation type="submission" date="2016-11" db="EMBL/GenBank/DDBJ databases">
        <authorList>
            <person name="Jaros S."/>
            <person name="Januszkiewicz K."/>
            <person name="Wedrychowicz H."/>
        </authorList>
    </citation>
    <scope>NUCLEOTIDE SEQUENCE [LARGE SCALE GENOMIC DNA]</scope>
    <source>
        <strain evidence="3 4">DSM 19022</strain>
    </source>
</reference>
<dbReference type="RefSeq" id="WP_073025766.1">
    <property type="nucleotide sequence ID" value="NZ_FQZS01000010.1"/>
</dbReference>
<evidence type="ECO:0000259" key="2">
    <source>
        <dbReference type="Pfam" id="PF17479"/>
    </source>
</evidence>
<dbReference type="AlphaFoldDB" id="A0A1M6ESN7"/>
<dbReference type="InterPro" id="IPR023158">
    <property type="entry name" value="YerB-like_sf"/>
</dbReference>
<dbReference type="STRING" id="1122184.SAMN02745176_01678"/>
<dbReference type="PROSITE" id="PS51257">
    <property type="entry name" value="PROKAR_LIPOPROTEIN"/>
    <property type="match status" value="1"/>
</dbReference>